<protein>
    <recommendedName>
        <fullName evidence="2">F-box domain-containing protein</fullName>
    </recommendedName>
</protein>
<evidence type="ECO:0000313" key="4">
    <source>
        <dbReference type="Proteomes" id="UP001229421"/>
    </source>
</evidence>
<evidence type="ECO:0000256" key="1">
    <source>
        <dbReference type="SAM" id="MobiDB-lite"/>
    </source>
</evidence>
<dbReference type="PANTHER" id="PTHR31215">
    <property type="entry name" value="OS05G0510400 PROTEIN-RELATED"/>
    <property type="match status" value="1"/>
</dbReference>
<dbReference type="Proteomes" id="UP001229421">
    <property type="component" value="Unassembled WGS sequence"/>
</dbReference>
<feature type="region of interest" description="Disordered" evidence="1">
    <location>
        <begin position="252"/>
        <end position="291"/>
    </location>
</feature>
<accession>A0AAD8NG61</accession>
<dbReference type="EMBL" id="JAUHHV010000011">
    <property type="protein sequence ID" value="KAK1406758.1"/>
    <property type="molecule type" value="Genomic_DNA"/>
</dbReference>
<dbReference type="AlphaFoldDB" id="A0AAD8NG61"/>
<feature type="domain" description="F-box" evidence="2">
    <location>
        <begin position="22"/>
        <end position="70"/>
    </location>
</feature>
<feature type="compositionally biased region" description="Acidic residues" evidence="1">
    <location>
        <begin position="267"/>
        <end position="276"/>
    </location>
</feature>
<evidence type="ECO:0000313" key="3">
    <source>
        <dbReference type="EMBL" id="KAK1406758.1"/>
    </source>
</evidence>
<dbReference type="InterPro" id="IPR036047">
    <property type="entry name" value="F-box-like_dom_sf"/>
</dbReference>
<gene>
    <name evidence="3" type="ORF">QVD17_38366</name>
</gene>
<dbReference type="Gene3D" id="1.20.1280.50">
    <property type="match status" value="1"/>
</dbReference>
<evidence type="ECO:0000259" key="2">
    <source>
        <dbReference type="PROSITE" id="PS50181"/>
    </source>
</evidence>
<dbReference type="CDD" id="cd09917">
    <property type="entry name" value="F-box_SF"/>
    <property type="match status" value="1"/>
</dbReference>
<proteinExistence type="predicted"/>
<dbReference type="SMART" id="SM00256">
    <property type="entry name" value="FBOX"/>
    <property type="match status" value="1"/>
</dbReference>
<dbReference type="PROSITE" id="PS50181">
    <property type="entry name" value="FBOX"/>
    <property type="match status" value="1"/>
</dbReference>
<keyword evidence="4" id="KW-1185">Reference proteome</keyword>
<dbReference type="SUPFAM" id="SSF81383">
    <property type="entry name" value="F-box domain"/>
    <property type="match status" value="1"/>
</dbReference>
<reference evidence="3" key="1">
    <citation type="journal article" date="2023" name="bioRxiv">
        <title>Improved chromosome-level genome assembly for marigold (Tagetes erecta).</title>
        <authorList>
            <person name="Jiang F."/>
            <person name="Yuan L."/>
            <person name="Wang S."/>
            <person name="Wang H."/>
            <person name="Xu D."/>
            <person name="Wang A."/>
            <person name="Fan W."/>
        </authorList>
    </citation>
    <scope>NUCLEOTIDE SEQUENCE</scope>
    <source>
        <strain evidence="3">WSJ</strain>
        <tissue evidence="3">Leaf</tissue>
    </source>
</reference>
<comment type="caution">
    <text evidence="3">The sequence shown here is derived from an EMBL/GenBank/DDBJ whole genome shotgun (WGS) entry which is preliminary data.</text>
</comment>
<dbReference type="InterPro" id="IPR001810">
    <property type="entry name" value="F-box_dom"/>
</dbReference>
<dbReference type="InterPro" id="IPR044809">
    <property type="entry name" value="AUF1-like"/>
</dbReference>
<organism evidence="3 4">
    <name type="scientific">Tagetes erecta</name>
    <name type="common">African marigold</name>
    <dbReference type="NCBI Taxonomy" id="13708"/>
    <lineage>
        <taxon>Eukaryota</taxon>
        <taxon>Viridiplantae</taxon>
        <taxon>Streptophyta</taxon>
        <taxon>Embryophyta</taxon>
        <taxon>Tracheophyta</taxon>
        <taxon>Spermatophyta</taxon>
        <taxon>Magnoliopsida</taxon>
        <taxon>eudicotyledons</taxon>
        <taxon>Gunneridae</taxon>
        <taxon>Pentapetalae</taxon>
        <taxon>asterids</taxon>
        <taxon>campanulids</taxon>
        <taxon>Asterales</taxon>
        <taxon>Asteraceae</taxon>
        <taxon>Asteroideae</taxon>
        <taxon>Heliantheae alliance</taxon>
        <taxon>Tageteae</taxon>
        <taxon>Tagetes</taxon>
    </lineage>
</organism>
<name>A0AAD8NG61_TARER</name>
<feature type="compositionally biased region" description="Basic and acidic residues" evidence="1">
    <location>
        <begin position="257"/>
        <end position="266"/>
    </location>
</feature>
<sequence>MHIVDPTHSFTLLPESSPENISDDFDRLPDPIILTIFNYISDIKTLIRCRSVSRRFNSLVPQSDSLFLRVDRVISSVDSDNDGDTSSVIGFIKSVVKSIHNLILPSLDQTVHNSNNHLHHEQQQQEEKQQEHKRSEYSPAMILRGFERIKSLQIELPNGDLRLEKRAGIKWKAEYGKTLKSCVILGFRNDGALESDLNGGGGLKTRVVWTISSLIAASARHFMVKEIVKEHRHLSKLIVRDREDEGTVIMNESGINEFRDENRDEHEQQDEHDEQEERNGNVTGGTGGVWWRSNRTKVPAVWMRMRHDAKLDLSNGVTMEGATLVVVRPISNAIVGASPEETDDEGLVAAGRGFDGVYAEAVAKLINRRSYLLEMNSF</sequence>
<dbReference type="Pfam" id="PF12937">
    <property type="entry name" value="F-box-like"/>
    <property type="match status" value="1"/>
</dbReference>